<dbReference type="Pfam" id="PF05572">
    <property type="entry name" value="Peptidase_M43"/>
    <property type="match status" value="1"/>
</dbReference>
<dbReference type="PANTHER" id="PTHR47466:SF1">
    <property type="entry name" value="METALLOPROTEASE MEP1 (AFU_ORTHOLOGUE AFUA_1G07730)-RELATED"/>
    <property type="match status" value="1"/>
</dbReference>
<evidence type="ECO:0000256" key="1">
    <source>
        <dbReference type="ARBA" id="ARBA00003174"/>
    </source>
</evidence>
<organism evidence="12 13">
    <name type="scientific">Neoarthrinium moseri</name>
    <dbReference type="NCBI Taxonomy" id="1658444"/>
    <lineage>
        <taxon>Eukaryota</taxon>
        <taxon>Fungi</taxon>
        <taxon>Dikarya</taxon>
        <taxon>Ascomycota</taxon>
        <taxon>Pezizomycotina</taxon>
        <taxon>Sordariomycetes</taxon>
        <taxon>Xylariomycetidae</taxon>
        <taxon>Amphisphaeriales</taxon>
        <taxon>Apiosporaceae</taxon>
        <taxon>Neoarthrinium</taxon>
    </lineage>
</organism>
<dbReference type="GO" id="GO:0006508">
    <property type="term" value="P:proteolysis"/>
    <property type="evidence" value="ECO:0007669"/>
    <property type="project" value="UniProtKB-KW"/>
</dbReference>
<evidence type="ECO:0000313" key="13">
    <source>
        <dbReference type="Proteomes" id="UP000829685"/>
    </source>
</evidence>
<protein>
    <recommendedName>
        <fullName evidence="11">Peptidase M43 pregnancy-associated plasma-A domain-containing protein</fullName>
    </recommendedName>
</protein>
<evidence type="ECO:0000313" key="12">
    <source>
        <dbReference type="EMBL" id="KAI1880082.1"/>
    </source>
</evidence>
<accession>A0A9Q0AU26</accession>
<dbReference type="InterPro" id="IPR024079">
    <property type="entry name" value="MetalloPept_cat_dom_sf"/>
</dbReference>
<dbReference type="EMBL" id="JAFIMR010000003">
    <property type="protein sequence ID" value="KAI1880082.1"/>
    <property type="molecule type" value="Genomic_DNA"/>
</dbReference>
<proteinExistence type="inferred from homology"/>
<gene>
    <name evidence="12" type="ORF">JX265_001703</name>
</gene>
<sequence>MLFKLFAVAALSVAAYGMPSSSPVGCRSEPTAEFLELTKRMALDEKENGGLSKRASSSIHVDVFFHVIAASNYAQDGYLSTQQINDQVNVMNQRFAPYNIQFTLRGTDWTVNSNWAYGYNNYAMQSSLRKGDYKTLNLYTMQTVYPQDTETTGFCNLPVQNPSQSAFISDGCFLTTRTMPGGNSPLQHLGLTAVHEIGHWFGLLHTFTGNSCTGSGDYVDDTPAQASATYGCVQSRDSCPNQPGSDPIHNYMDYTCDDLRNEFTRGQVARIYSFWDSCRA</sequence>
<evidence type="ECO:0000256" key="5">
    <source>
        <dbReference type="ARBA" id="ARBA00022729"/>
    </source>
</evidence>
<evidence type="ECO:0000256" key="7">
    <source>
        <dbReference type="ARBA" id="ARBA00022833"/>
    </source>
</evidence>
<comment type="function">
    <text evidence="1">Secreted metalloproteinase that allows assimilation of proteinaceous substrates.</text>
</comment>
<dbReference type="GO" id="GO:0008237">
    <property type="term" value="F:metallopeptidase activity"/>
    <property type="evidence" value="ECO:0007669"/>
    <property type="project" value="UniProtKB-KW"/>
</dbReference>
<dbReference type="Proteomes" id="UP000829685">
    <property type="component" value="Unassembled WGS sequence"/>
</dbReference>
<dbReference type="SUPFAM" id="SSF55486">
    <property type="entry name" value="Metalloproteases ('zincins'), catalytic domain"/>
    <property type="match status" value="1"/>
</dbReference>
<evidence type="ECO:0000256" key="3">
    <source>
        <dbReference type="ARBA" id="ARBA00022670"/>
    </source>
</evidence>
<keyword evidence="7" id="KW-0862">Zinc</keyword>
<evidence type="ECO:0000256" key="9">
    <source>
        <dbReference type="ARBA" id="ARBA00023157"/>
    </source>
</evidence>
<feature type="chain" id="PRO_5040425391" description="Peptidase M43 pregnancy-associated plasma-A domain-containing protein" evidence="10">
    <location>
        <begin position="18"/>
        <end position="280"/>
    </location>
</feature>
<reference evidence="12" key="1">
    <citation type="submission" date="2021-03" db="EMBL/GenBank/DDBJ databases">
        <title>Revisited historic fungal species revealed as producer of novel bioactive compounds through whole genome sequencing and comparative genomics.</title>
        <authorList>
            <person name="Vignolle G.A."/>
            <person name="Hochenegger N."/>
            <person name="Mach R.L."/>
            <person name="Mach-Aigner A.R."/>
            <person name="Javad Rahimi M."/>
            <person name="Salim K.A."/>
            <person name="Chan C.M."/>
            <person name="Lim L.B.L."/>
            <person name="Cai F."/>
            <person name="Druzhinina I.S."/>
            <person name="U'Ren J.M."/>
            <person name="Derntl C."/>
        </authorList>
    </citation>
    <scope>NUCLEOTIDE SEQUENCE</scope>
    <source>
        <strain evidence="12">TUCIM 5799</strain>
    </source>
</reference>
<feature type="signal peptide" evidence="10">
    <location>
        <begin position="1"/>
        <end position="17"/>
    </location>
</feature>
<keyword evidence="3" id="KW-0645">Protease</keyword>
<dbReference type="InterPro" id="IPR008754">
    <property type="entry name" value="Peptidase_M43"/>
</dbReference>
<keyword evidence="9" id="KW-1015">Disulfide bond</keyword>
<evidence type="ECO:0000256" key="10">
    <source>
        <dbReference type="SAM" id="SignalP"/>
    </source>
</evidence>
<keyword evidence="8" id="KW-0482">Metalloprotease</keyword>
<evidence type="ECO:0000259" key="11">
    <source>
        <dbReference type="Pfam" id="PF05572"/>
    </source>
</evidence>
<keyword evidence="5 10" id="KW-0732">Signal</keyword>
<keyword evidence="13" id="KW-1185">Reference proteome</keyword>
<dbReference type="PANTHER" id="PTHR47466">
    <property type="match status" value="1"/>
</dbReference>
<dbReference type="GO" id="GO:0046872">
    <property type="term" value="F:metal ion binding"/>
    <property type="evidence" value="ECO:0007669"/>
    <property type="project" value="UniProtKB-KW"/>
</dbReference>
<comment type="caution">
    <text evidence="12">The sequence shown here is derived from an EMBL/GenBank/DDBJ whole genome shotgun (WGS) entry which is preliminary data.</text>
</comment>
<name>A0A9Q0AU26_9PEZI</name>
<feature type="domain" description="Peptidase M43 pregnancy-associated plasma-A" evidence="11">
    <location>
        <begin position="132"/>
        <end position="273"/>
    </location>
</feature>
<evidence type="ECO:0000256" key="4">
    <source>
        <dbReference type="ARBA" id="ARBA00022723"/>
    </source>
</evidence>
<comment type="similarity">
    <text evidence="2">Belongs to the peptidase M43B family.</text>
</comment>
<evidence type="ECO:0000256" key="8">
    <source>
        <dbReference type="ARBA" id="ARBA00023049"/>
    </source>
</evidence>
<keyword evidence="6" id="KW-0378">Hydrolase</keyword>
<evidence type="ECO:0000256" key="6">
    <source>
        <dbReference type="ARBA" id="ARBA00022801"/>
    </source>
</evidence>
<dbReference type="AlphaFoldDB" id="A0A9Q0AU26"/>
<dbReference type="CDD" id="cd04275">
    <property type="entry name" value="ZnMc_pappalysin_like"/>
    <property type="match status" value="1"/>
</dbReference>
<keyword evidence="4" id="KW-0479">Metal-binding</keyword>
<evidence type="ECO:0000256" key="2">
    <source>
        <dbReference type="ARBA" id="ARBA00008721"/>
    </source>
</evidence>
<dbReference type="Gene3D" id="3.40.390.10">
    <property type="entry name" value="Collagenase (Catalytic Domain)"/>
    <property type="match status" value="1"/>
</dbReference>